<keyword evidence="3" id="KW-1185">Reference proteome</keyword>
<evidence type="ECO:0000313" key="2">
    <source>
        <dbReference type="EMBL" id="KAK5171887.1"/>
    </source>
</evidence>
<evidence type="ECO:0000256" key="1">
    <source>
        <dbReference type="SAM" id="MobiDB-lite"/>
    </source>
</evidence>
<evidence type="ECO:0000313" key="3">
    <source>
        <dbReference type="Proteomes" id="UP001337655"/>
    </source>
</evidence>
<gene>
    <name evidence="2" type="ORF">LTR77_003524</name>
</gene>
<reference evidence="2 3" key="1">
    <citation type="submission" date="2023-08" db="EMBL/GenBank/DDBJ databases">
        <title>Black Yeasts Isolated from many extreme environments.</title>
        <authorList>
            <person name="Coleine C."/>
            <person name="Stajich J.E."/>
            <person name="Selbmann L."/>
        </authorList>
    </citation>
    <scope>NUCLEOTIDE SEQUENCE [LARGE SCALE GENOMIC DNA]</scope>
    <source>
        <strain evidence="2 3">CCFEE 5935</strain>
    </source>
</reference>
<name>A0AAV9PI35_9PEZI</name>
<dbReference type="GeneID" id="89924870"/>
<comment type="caution">
    <text evidence="2">The sequence shown here is derived from an EMBL/GenBank/DDBJ whole genome shotgun (WGS) entry which is preliminary data.</text>
</comment>
<dbReference type="AlphaFoldDB" id="A0AAV9PI35"/>
<dbReference type="Proteomes" id="UP001337655">
    <property type="component" value="Unassembled WGS sequence"/>
</dbReference>
<sequence>MTMQVRRSKHRKCWCTVYIRDLYDAFAAVVGSEARYNTRPMAGPGNLKADVYFNAVQKRPYGPKRLSDRARRRYGKAKWDIYIRRAHPEEKREEDGWDRGEYGFEEEDYEGHHYQDGDYDYDQGYYFDEDDYDKGDYDEEDEE</sequence>
<protein>
    <submittedName>
        <fullName evidence="2">Uncharacterized protein</fullName>
    </submittedName>
</protein>
<dbReference type="EMBL" id="JAVRRT010000005">
    <property type="protein sequence ID" value="KAK5171887.1"/>
    <property type="molecule type" value="Genomic_DNA"/>
</dbReference>
<feature type="region of interest" description="Disordered" evidence="1">
    <location>
        <begin position="124"/>
        <end position="143"/>
    </location>
</feature>
<accession>A0AAV9PI35</accession>
<proteinExistence type="predicted"/>
<dbReference type="RefSeq" id="XP_064660731.1">
    <property type="nucleotide sequence ID" value="XM_064800780.1"/>
</dbReference>
<organism evidence="2 3">
    <name type="scientific">Saxophila tyrrhenica</name>
    <dbReference type="NCBI Taxonomy" id="1690608"/>
    <lineage>
        <taxon>Eukaryota</taxon>
        <taxon>Fungi</taxon>
        <taxon>Dikarya</taxon>
        <taxon>Ascomycota</taxon>
        <taxon>Pezizomycotina</taxon>
        <taxon>Dothideomycetes</taxon>
        <taxon>Dothideomycetidae</taxon>
        <taxon>Mycosphaerellales</taxon>
        <taxon>Extremaceae</taxon>
        <taxon>Saxophila</taxon>
    </lineage>
</organism>